<comment type="caution">
    <text evidence="1">The sequence shown here is derived from an EMBL/GenBank/DDBJ whole genome shotgun (WGS) entry which is preliminary data.</text>
</comment>
<proteinExistence type="predicted"/>
<name>A0ACB7WFX2_DIOAL</name>
<accession>A0ACB7WFX2</accession>
<dbReference type="EMBL" id="CM037014">
    <property type="protein sequence ID" value="KAH7686611.1"/>
    <property type="molecule type" value="Genomic_DNA"/>
</dbReference>
<dbReference type="Proteomes" id="UP000827976">
    <property type="component" value="Chromosome 4"/>
</dbReference>
<evidence type="ECO:0000313" key="1">
    <source>
        <dbReference type="EMBL" id="KAH7686611.1"/>
    </source>
</evidence>
<protein>
    <submittedName>
        <fullName evidence="1">Tetratricopeptide-like helical domain-containing protein</fullName>
    </submittedName>
</protein>
<evidence type="ECO:0000313" key="2">
    <source>
        <dbReference type="Proteomes" id="UP000827976"/>
    </source>
</evidence>
<keyword evidence="2" id="KW-1185">Reference proteome</keyword>
<organism evidence="1 2">
    <name type="scientific">Dioscorea alata</name>
    <name type="common">Purple yam</name>
    <dbReference type="NCBI Taxonomy" id="55571"/>
    <lineage>
        <taxon>Eukaryota</taxon>
        <taxon>Viridiplantae</taxon>
        <taxon>Streptophyta</taxon>
        <taxon>Embryophyta</taxon>
        <taxon>Tracheophyta</taxon>
        <taxon>Spermatophyta</taxon>
        <taxon>Magnoliopsida</taxon>
        <taxon>Liliopsida</taxon>
        <taxon>Dioscoreales</taxon>
        <taxon>Dioscoreaceae</taxon>
        <taxon>Dioscorea</taxon>
    </lineage>
</organism>
<reference evidence="2" key="1">
    <citation type="journal article" date="2022" name="Nat. Commun.">
        <title>Chromosome evolution and the genetic basis of agronomically important traits in greater yam.</title>
        <authorList>
            <person name="Bredeson J.V."/>
            <person name="Lyons J.B."/>
            <person name="Oniyinde I.O."/>
            <person name="Okereke N.R."/>
            <person name="Kolade O."/>
            <person name="Nnabue I."/>
            <person name="Nwadili C.O."/>
            <person name="Hribova E."/>
            <person name="Parker M."/>
            <person name="Nwogha J."/>
            <person name="Shu S."/>
            <person name="Carlson J."/>
            <person name="Kariba R."/>
            <person name="Muthemba S."/>
            <person name="Knop K."/>
            <person name="Barton G.J."/>
            <person name="Sherwood A.V."/>
            <person name="Lopez-Montes A."/>
            <person name="Asiedu R."/>
            <person name="Jamnadass R."/>
            <person name="Muchugi A."/>
            <person name="Goodstein D."/>
            <person name="Egesi C.N."/>
            <person name="Featherston J."/>
            <person name="Asfaw A."/>
            <person name="Simpson G.G."/>
            <person name="Dolezel J."/>
            <person name="Hendre P.S."/>
            <person name="Van Deynze A."/>
            <person name="Kumar P.L."/>
            <person name="Obidiegwu J.E."/>
            <person name="Bhattacharjee R."/>
            <person name="Rokhsar D.S."/>
        </authorList>
    </citation>
    <scope>NUCLEOTIDE SEQUENCE [LARGE SCALE GENOMIC DNA]</scope>
    <source>
        <strain evidence="2">cv. TDa95/00328</strain>
    </source>
</reference>
<sequence>MASLPLPTQSNPLLGPPKSMKTKNSAQIHEANLSKSLGNINGGISSTSFLHQISSLAKQGLNHEAFRILNQMEADEIPVGPEIYGELLQGCVYERALREGQQIHARILKNGSFFSENEYLVTKLLVFYAKCDCSTEAGDLFGRLRPPNVFSWAAMIGLNCRNGFHENALLGFCEMVEIGVFPDNFVVPNALKSCSALQLVGIGRGIHGYAMKIGFSECVYVLSSLVDFYGKCGVLEDALKVFAQIPERNVVSWNSMLVSFLQNGLDEETLELFSEMRVDGVQLTRVSITSFLSASANVEAVLEGRQAHAVAVASGLELDNILGTSLLNFYCKVGLVEDAESVFDCIINRDVVTWNLLISSYVQDEQIEKAFHSCRLMRRENFKFDCVTLCSILAACVNDGKIELGRVGHGFCIRNNLDSDLSVMSAVIDLYSSCGKMELAQRVFDVAASRDLVVWNTLIFAYAQYGLSGEALKHFYQMQLHGLHPNVVSWNSVILGLLQNRQVKDALDMFSQMQFTGVNPTLITWTTLMFGLALNGCGYEAIRLFGEMLSMNIRPSAIVIAGVLLACAHMVSIWYGRVIHGYIMRKGFLSSVSVAASLIDMYAKCGSIDLAKKIFDMVSNKEMPVYNAMLSGYALHRQAREALELYQYMQHFRTKPDEITFTALLSACSHAGLADEVLKVFAEMISMYHITPQKEHYDCMVSLLVNCGSFQEACRIISALPFKPDDHVIRSLLTLCKEHYMIELDEKDMPRHKFMVEPENSVNYVSFSKIHAAHGRWHGASRIAALMKMNWVRKDCGSS</sequence>
<gene>
    <name evidence="1" type="ORF">IHE45_04G116800</name>
</gene>